<dbReference type="GO" id="GO:0015035">
    <property type="term" value="F:protein-disulfide reductase activity"/>
    <property type="evidence" value="ECO:0007669"/>
    <property type="project" value="InterPro"/>
</dbReference>
<dbReference type="InterPro" id="IPR052927">
    <property type="entry name" value="DCC_oxidoreductase"/>
</dbReference>
<dbReference type="Pfam" id="PF04134">
    <property type="entry name" value="DCC1-like"/>
    <property type="match status" value="1"/>
</dbReference>
<evidence type="ECO:0008006" key="3">
    <source>
        <dbReference type="Google" id="ProtNLM"/>
    </source>
</evidence>
<proteinExistence type="predicted"/>
<dbReference type="AlphaFoldDB" id="U5DM72"/>
<dbReference type="Proteomes" id="UP000016960">
    <property type="component" value="Unassembled WGS sequence"/>
</dbReference>
<dbReference type="InterPro" id="IPR007263">
    <property type="entry name" value="DCC1-like"/>
</dbReference>
<dbReference type="eggNOG" id="COG3011">
    <property type="taxonomic scope" value="Bacteria"/>
</dbReference>
<keyword evidence="2" id="KW-1185">Reference proteome</keyword>
<gene>
    <name evidence="1" type="ORF">KR51_00017170</name>
</gene>
<evidence type="ECO:0000313" key="1">
    <source>
        <dbReference type="EMBL" id="ERN41679.1"/>
    </source>
</evidence>
<protein>
    <recommendedName>
        <fullName evidence="3">Thiol-disulfide oxidoreductase DCC</fullName>
    </recommendedName>
</protein>
<organism evidence="1 2">
    <name type="scientific">Rubidibacter lacunae KORDI 51-2</name>
    <dbReference type="NCBI Taxonomy" id="582515"/>
    <lineage>
        <taxon>Bacteria</taxon>
        <taxon>Bacillati</taxon>
        <taxon>Cyanobacteriota</taxon>
        <taxon>Cyanophyceae</taxon>
        <taxon>Oscillatoriophycideae</taxon>
        <taxon>Chroococcales</taxon>
        <taxon>Aphanothecaceae</taxon>
        <taxon>Rubidibacter</taxon>
    </lineage>
</organism>
<accession>U5DM72</accession>
<dbReference type="EMBL" id="ASSJ01000044">
    <property type="protein sequence ID" value="ERN41679.1"/>
    <property type="molecule type" value="Genomic_DNA"/>
</dbReference>
<dbReference type="PANTHER" id="PTHR33639:SF2">
    <property type="entry name" value="DUF393 DOMAIN-CONTAINING PROTEIN"/>
    <property type="match status" value="1"/>
</dbReference>
<dbReference type="STRING" id="582515.KR51_00017170"/>
<comment type="caution">
    <text evidence="1">The sequence shown here is derived from an EMBL/GenBank/DDBJ whole genome shotgun (WGS) entry which is preliminary data.</text>
</comment>
<name>U5DM72_9CHRO</name>
<reference evidence="1 2" key="1">
    <citation type="submission" date="2013-05" db="EMBL/GenBank/DDBJ databases">
        <title>Draft genome sequence of Rubidibacter lacunae KORDI 51-2.</title>
        <authorList>
            <person name="Choi D.H."/>
            <person name="Noh J.H."/>
            <person name="Kwon K.-K."/>
            <person name="Lee J.-H."/>
            <person name="Ryu J.-Y."/>
        </authorList>
    </citation>
    <scope>NUCLEOTIDE SEQUENCE [LARGE SCALE GENOMIC DNA]</scope>
    <source>
        <strain evidence="1 2">KORDI 51-2</strain>
    </source>
</reference>
<dbReference type="RefSeq" id="WP_022606495.1">
    <property type="nucleotide sequence ID" value="NZ_ASSJ01000044.1"/>
</dbReference>
<dbReference type="PANTHER" id="PTHR33639">
    <property type="entry name" value="THIOL-DISULFIDE OXIDOREDUCTASE DCC"/>
    <property type="match status" value="1"/>
</dbReference>
<evidence type="ECO:0000313" key="2">
    <source>
        <dbReference type="Proteomes" id="UP000016960"/>
    </source>
</evidence>
<sequence>MPKSTANYHVIYDGTCNLCVGFVRQLERLDRGTTFDYIPMQDADTLAQFGITAADCKLGMLLIDADKPDCRWQGSDAAEEIVRQFPAAVPAISNYRLLPGLKWLGDRFYERLRDNRYHWFGRRDRIYRSLYAIGCARDGSASARDRTSAREAEPTSPRLR</sequence>
<dbReference type="OrthoDB" id="9785438at2"/>
<dbReference type="InParanoid" id="U5DM72"/>